<dbReference type="Gene3D" id="1.20.1050.10">
    <property type="match status" value="1"/>
</dbReference>
<dbReference type="CDD" id="cd03047">
    <property type="entry name" value="GST_N_2"/>
    <property type="match status" value="1"/>
</dbReference>
<dbReference type="GO" id="GO:0016740">
    <property type="term" value="F:transferase activity"/>
    <property type="evidence" value="ECO:0007669"/>
    <property type="project" value="UniProtKB-KW"/>
</dbReference>
<dbReference type="PANTHER" id="PTHR44051">
    <property type="entry name" value="GLUTATHIONE S-TRANSFERASE-RELATED"/>
    <property type="match status" value="1"/>
</dbReference>
<dbReference type="InterPro" id="IPR010987">
    <property type="entry name" value="Glutathione-S-Trfase_C-like"/>
</dbReference>
<evidence type="ECO:0000313" key="6">
    <source>
        <dbReference type="Proteomes" id="UP000298588"/>
    </source>
</evidence>
<dbReference type="SFLD" id="SFLDS00019">
    <property type="entry name" value="Glutathione_Transferase_(cytos"/>
    <property type="match status" value="1"/>
</dbReference>
<dbReference type="Pfam" id="PF02798">
    <property type="entry name" value="GST_N"/>
    <property type="match status" value="1"/>
</dbReference>
<keyword evidence="2 5" id="KW-0808">Transferase</keyword>
<dbReference type="OrthoDB" id="9810080at2"/>
<name>A0A4D7QNI7_9HYPH</name>
<dbReference type="SFLD" id="SFLDG00358">
    <property type="entry name" value="Main_(cytGST)"/>
    <property type="match status" value="1"/>
</dbReference>
<dbReference type="SUPFAM" id="SSF52833">
    <property type="entry name" value="Thioredoxin-like"/>
    <property type="match status" value="1"/>
</dbReference>
<organism evidence="5 6">
    <name type="scientific">Phreatobacter aquaticus</name>
    <dbReference type="NCBI Taxonomy" id="2570229"/>
    <lineage>
        <taxon>Bacteria</taxon>
        <taxon>Pseudomonadati</taxon>
        <taxon>Pseudomonadota</taxon>
        <taxon>Alphaproteobacteria</taxon>
        <taxon>Hyphomicrobiales</taxon>
        <taxon>Phreatobacteraceae</taxon>
        <taxon>Phreatobacter</taxon>
    </lineage>
</organism>
<protein>
    <submittedName>
        <fullName evidence="5">Glutathione S-transferase</fullName>
    </submittedName>
</protein>
<dbReference type="AlphaFoldDB" id="A0A4D7QNI7"/>
<gene>
    <name evidence="5" type="ORF">E8L99_08070</name>
</gene>
<dbReference type="RefSeq" id="WP_137099056.1">
    <property type="nucleotide sequence ID" value="NZ_CP039865.1"/>
</dbReference>
<proteinExistence type="inferred from homology"/>
<evidence type="ECO:0000256" key="2">
    <source>
        <dbReference type="ARBA" id="ARBA00022679"/>
    </source>
</evidence>
<keyword evidence="6" id="KW-1185">Reference proteome</keyword>
<dbReference type="KEGG" id="paqt:E8L99_08070"/>
<dbReference type="FunFam" id="3.40.30.10:FF:000039">
    <property type="entry name" value="Glutathione S-transferase domain"/>
    <property type="match status" value="1"/>
</dbReference>
<evidence type="ECO:0000259" key="3">
    <source>
        <dbReference type="PROSITE" id="PS50404"/>
    </source>
</evidence>
<dbReference type="PANTHER" id="PTHR44051:SF19">
    <property type="entry name" value="DISULFIDE-BOND OXIDOREDUCTASE YFCG"/>
    <property type="match status" value="1"/>
</dbReference>
<dbReference type="PROSITE" id="PS50405">
    <property type="entry name" value="GST_CTER"/>
    <property type="match status" value="1"/>
</dbReference>
<dbReference type="PROSITE" id="PS50404">
    <property type="entry name" value="GST_NTER"/>
    <property type="match status" value="1"/>
</dbReference>
<dbReference type="InterPro" id="IPR036282">
    <property type="entry name" value="Glutathione-S-Trfase_C_sf"/>
</dbReference>
<comment type="similarity">
    <text evidence="1">Belongs to the GST superfamily.</text>
</comment>
<dbReference type="EMBL" id="CP039865">
    <property type="protein sequence ID" value="QCK85722.1"/>
    <property type="molecule type" value="Genomic_DNA"/>
</dbReference>
<dbReference type="SUPFAM" id="SSF47616">
    <property type="entry name" value="GST C-terminal domain-like"/>
    <property type="match status" value="1"/>
</dbReference>
<feature type="domain" description="GST C-terminal" evidence="4">
    <location>
        <begin position="84"/>
        <end position="205"/>
    </location>
</feature>
<dbReference type="InterPro" id="IPR040079">
    <property type="entry name" value="Glutathione_S-Trfase"/>
</dbReference>
<dbReference type="InterPro" id="IPR004045">
    <property type="entry name" value="Glutathione_S-Trfase_N"/>
</dbReference>
<dbReference type="SFLD" id="SFLDG01150">
    <property type="entry name" value="Main.1:_Beta-like"/>
    <property type="match status" value="1"/>
</dbReference>
<reference evidence="5 6" key="1">
    <citation type="submission" date="2019-04" db="EMBL/GenBank/DDBJ databases">
        <title>Phreatobacter aquaticus sp. nov.</title>
        <authorList>
            <person name="Choi A."/>
            <person name="Baek K."/>
        </authorList>
    </citation>
    <scope>NUCLEOTIDE SEQUENCE [LARGE SCALE GENOMIC DNA]</scope>
    <source>
        <strain evidence="5 6">NMCR1094</strain>
    </source>
</reference>
<evidence type="ECO:0000259" key="4">
    <source>
        <dbReference type="PROSITE" id="PS50405"/>
    </source>
</evidence>
<evidence type="ECO:0000256" key="1">
    <source>
        <dbReference type="ARBA" id="ARBA00007409"/>
    </source>
</evidence>
<sequence length="205" mass="23023">MLKIWGRTNSSNVQKVMWCVGELGLAHERHDAGREFGVVNEPDYRAKNPNGRVPTIEDNGLVLWESNAICRYLARRHGRLMPAALADQARVDMWMDWQQTEAMAALTPVFWGLVRTAPEKRDHAAIEDGKVKSIAAMTIMDAELGRHSHVVGNTFTVADIPMGIVAFRYFALIKEGPKLANLERWHKLMLDRPAFAAHVADVPLT</sequence>
<dbReference type="Proteomes" id="UP000298588">
    <property type="component" value="Chromosome"/>
</dbReference>
<dbReference type="InterPro" id="IPR036249">
    <property type="entry name" value="Thioredoxin-like_sf"/>
</dbReference>
<feature type="domain" description="GST N-terminal" evidence="3">
    <location>
        <begin position="1"/>
        <end position="81"/>
    </location>
</feature>
<evidence type="ECO:0000313" key="5">
    <source>
        <dbReference type="EMBL" id="QCK85722.1"/>
    </source>
</evidence>
<dbReference type="Gene3D" id="3.40.30.10">
    <property type="entry name" value="Glutaredoxin"/>
    <property type="match status" value="1"/>
</dbReference>
<accession>A0A4D7QNI7</accession>